<accession>A0ACD5XG09</accession>
<proteinExistence type="predicted"/>
<reference evidence="1" key="2">
    <citation type="submission" date="2025-09" db="UniProtKB">
        <authorList>
            <consortium name="EnsemblPlants"/>
        </authorList>
    </citation>
    <scope>IDENTIFICATION</scope>
</reference>
<organism evidence="1 2">
    <name type="scientific">Avena sativa</name>
    <name type="common">Oat</name>
    <dbReference type="NCBI Taxonomy" id="4498"/>
    <lineage>
        <taxon>Eukaryota</taxon>
        <taxon>Viridiplantae</taxon>
        <taxon>Streptophyta</taxon>
        <taxon>Embryophyta</taxon>
        <taxon>Tracheophyta</taxon>
        <taxon>Spermatophyta</taxon>
        <taxon>Magnoliopsida</taxon>
        <taxon>Liliopsida</taxon>
        <taxon>Poales</taxon>
        <taxon>Poaceae</taxon>
        <taxon>BOP clade</taxon>
        <taxon>Pooideae</taxon>
        <taxon>Poodae</taxon>
        <taxon>Poeae</taxon>
        <taxon>Poeae Chloroplast Group 1 (Aveneae type)</taxon>
        <taxon>Aveninae</taxon>
        <taxon>Avena</taxon>
    </lineage>
</organism>
<keyword evidence="2" id="KW-1185">Reference proteome</keyword>
<evidence type="ECO:0000313" key="2">
    <source>
        <dbReference type="Proteomes" id="UP001732700"/>
    </source>
</evidence>
<dbReference type="Proteomes" id="UP001732700">
    <property type="component" value="Chromosome 4D"/>
</dbReference>
<evidence type="ECO:0000313" key="1">
    <source>
        <dbReference type="EnsemblPlants" id="AVESA.00010b.r2.4DG0787530.2.CDS"/>
    </source>
</evidence>
<name>A0ACD5XG09_AVESA</name>
<sequence>MAHSTTVATLEQLPPPSLPKKRKVSLPENEELAGKLLEKYRSMVAEQPGGLSEDLGLALSAAYRGVCGSTQPIRTPDDLLRTEGVRPWVVNIMKDSFPQEVNTEGVLLAMPPRYSNESFQEAYEVVLILDDRGTYRHHDRSDVADNISSMFYIPVKMKRLPVGDAIWIARHKVRHMEYVLDFIVGKKNVGDLVGSIRDNRHKDQQLRMKVPSELVAYIQLTFHVNYTVCSLCFQFLSSH</sequence>
<reference evidence="1" key="1">
    <citation type="submission" date="2021-05" db="EMBL/GenBank/DDBJ databases">
        <authorList>
            <person name="Scholz U."/>
            <person name="Mascher M."/>
            <person name="Fiebig A."/>
        </authorList>
    </citation>
    <scope>NUCLEOTIDE SEQUENCE [LARGE SCALE GENOMIC DNA]</scope>
</reference>
<protein>
    <submittedName>
        <fullName evidence="1">Uncharacterized protein</fullName>
    </submittedName>
</protein>
<dbReference type="EnsemblPlants" id="AVESA.00010b.r2.4DG0787530.2">
    <property type="protein sequence ID" value="AVESA.00010b.r2.4DG0787530.2.CDS"/>
    <property type="gene ID" value="AVESA.00010b.r2.4DG0787530"/>
</dbReference>